<protein>
    <submittedName>
        <fullName evidence="2">NAD(P)H:quinone oxidoreductase</fullName>
    </submittedName>
</protein>
<dbReference type="Gene3D" id="3.40.50.360">
    <property type="match status" value="1"/>
</dbReference>
<dbReference type="PROSITE" id="PS50902">
    <property type="entry name" value="FLAVODOXIN_LIKE"/>
    <property type="match status" value="1"/>
</dbReference>
<dbReference type="PANTHER" id="PTHR30546:SF23">
    <property type="entry name" value="FLAVOPROTEIN-LIKE PROTEIN YCP4-RELATED"/>
    <property type="match status" value="1"/>
</dbReference>
<comment type="caution">
    <text evidence="2">The sequence shown here is derived from an EMBL/GenBank/DDBJ whole genome shotgun (WGS) entry which is preliminary data.</text>
</comment>
<name>A0A3S0APH2_9BACL</name>
<dbReference type="PANTHER" id="PTHR30546">
    <property type="entry name" value="FLAVODOXIN-RELATED PROTEIN WRBA-RELATED"/>
    <property type="match status" value="1"/>
</dbReference>
<dbReference type="InterPro" id="IPR005025">
    <property type="entry name" value="FMN_Rdtase-like_dom"/>
</dbReference>
<dbReference type="OrthoDB" id="9801479at2"/>
<accession>A0A3S0APH2</accession>
<dbReference type="NCBIfam" id="NF002999">
    <property type="entry name" value="PRK03767.1"/>
    <property type="match status" value="1"/>
</dbReference>
<evidence type="ECO:0000259" key="1">
    <source>
        <dbReference type="PROSITE" id="PS50902"/>
    </source>
</evidence>
<organism evidence="2 3">
    <name type="scientific">Paenibacillus whitsoniae</name>
    <dbReference type="NCBI Taxonomy" id="2496558"/>
    <lineage>
        <taxon>Bacteria</taxon>
        <taxon>Bacillati</taxon>
        <taxon>Bacillota</taxon>
        <taxon>Bacilli</taxon>
        <taxon>Bacillales</taxon>
        <taxon>Paenibacillaceae</taxon>
        <taxon>Paenibacillus</taxon>
    </lineage>
</organism>
<reference evidence="2 3" key="1">
    <citation type="submission" date="2018-12" db="EMBL/GenBank/DDBJ databases">
        <title>Bacillus ochoae sp. nov., Paenibacillus whitsoniae sp. nov., Paenibacillus spiritus sp. nov. Isolated from the Mars Exploration Rover during spacecraft assembly.</title>
        <authorList>
            <person name="Seuylemezian A."/>
            <person name="Vaishampayan P."/>
        </authorList>
    </citation>
    <scope>NUCLEOTIDE SEQUENCE [LARGE SCALE GENOMIC DNA]</scope>
    <source>
        <strain evidence="2 3">MER 54</strain>
    </source>
</reference>
<dbReference type="AlphaFoldDB" id="A0A3S0APH2"/>
<dbReference type="Proteomes" id="UP000276128">
    <property type="component" value="Unassembled WGS sequence"/>
</dbReference>
<dbReference type="GO" id="GO:0010181">
    <property type="term" value="F:FMN binding"/>
    <property type="evidence" value="ECO:0007669"/>
    <property type="project" value="InterPro"/>
</dbReference>
<dbReference type="GO" id="GO:0016020">
    <property type="term" value="C:membrane"/>
    <property type="evidence" value="ECO:0007669"/>
    <property type="project" value="TreeGrafter"/>
</dbReference>
<dbReference type="RefSeq" id="WP_126141706.1">
    <property type="nucleotide sequence ID" value="NZ_RXHU01000034.1"/>
</dbReference>
<keyword evidence="3" id="KW-1185">Reference proteome</keyword>
<dbReference type="EMBL" id="RXHU01000034">
    <property type="protein sequence ID" value="RTE09342.1"/>
    <property type="molecule type" value="Genomic_DNA"/>
</dbReference>
<evidence type="ECO:0000313" key="2">
    <source>
        <dbReference type="EMBL" id="RTE09342.1"/>
    </source>
</evidence>
<evidence type="ECO:0000313" key="3">
    <source>
        <dbReference type="Proteomes" id="UP000276128"/>
    </source>
</evidence>
<proteinExistence type="predicted"/>
<dbReference type="Pfam" id="PF03358">
    <property type="entry name" value="FMN_red"/>
    <property type="match status" value="1"/>
</dbReference>
<dbReference type="InterPro" id="IPR008254">
    <property type="entry name" value="Flavodoxin/NO_synth"/>
</dbReference>
<dbReference type="InterPro" id="IPR029039">
    <property type="entry name" value="Flavoprotein-like_sf"/>
</dbReference>
<gene>
    <name evidence="2" type="ORF">EJQ19_13280</name>
</gene>
<feature type="domain" description="Flavodoxin-like" evidence="1">
    <location>
        <begin position="4"/>
        <end position="224"/>
    </location>
</feature>
<dbReference type="SUPFAM" id="SSF52218">
    <property type="entry name" value="Flavoproteins"/>
    <property type="match status" value="1"/>
</dbReference>
<dbReference type="GO" id="GO:0003955">
    <property type="term" value="F:NAD(P)H dehydrogenase (quinone) activity"/>
    <property type="evidence" value="ECO:0007669"/>
    <property type="project" value="TreeGrafter"/>
</dbReference>
<sequence>MANLLVLYYSAFGHVFQMAQAVADGASQSGAHEVRMVRIPELLAAGNRVVKPDGARTENREADEGAALSKQFRLTDRYTKYEATLALQQEIPIATNDDLRWSDGVLLGFPTYYGTMPAQVKLFLEMAGDLCIEGALEGKPVGLFNSTASIHTGHEASLLTAMVPLFHFGMIFVGLPYSENPEYLTADAIGCSPYGASTLAGPDSSLSPDPRELLMAARLGERVADVAEALRQFHFSKK</sequence>